<gene>
    <name evidence="1" type="ORF">LCGC14_1421680</name>
</gene>
<evidence type="ECO:0000313" key="1">
    <source>
        <dbReference type="EMBL" id="KKM72328.1"/>
    </source>
</evidence>
<dbReference type="AlphaFoldDB" id="A0A0F9JRR4"/>
<dbReference type="EMBL" id="LAZR01009492">
    <property type="protein sequence ID" value="KKM72328.1"/>
    <property type="molecule type" value="Genomic_DNA"/>
</dbReference>
<name>A0A0F9JRR4_9ZZZZ</name>
<comment type="caution">
    <text evidence="1">The sequence shown here is derived from an EMBL/GenBank/DDBJ whole genome shotgun (WGS) entry which is preliminary data.</text>
</comment>
<reference evidence="1" key="1">
    <citation type="journal article" date="2015" name="Nature">
        <title>Complex archaea that bridge the gap between prokaryotes and eukaryotes.</title>
        <authorList>
            <person name="Spang A."/>
            <person name="Saw J.H."/>
            <person name="Jorgensen S.L."/>
            <person name="Zaremba-Niedzwiedzka K."/>
            <person name="Martijn J."/>
            <person name="Lind A.E."/>
            <person name="van Eijk R."/>
            <person name="Schleper C."/>
            <person name="Guy L."/>
            <person name="Ettema T.J."/>
        </authorList>
    </citation>
    <scope>NUCLEOTIDE SEQUENCE</scope>
</reference>
<sequence length="75" mass="8546">MQDWKCRVASSLGALEGTPYEAWGTIEYKPEIHGKDSVVFFGLYGLPDFYALWRHKGRKAILWCGSDLIFFNNGS</sequence>
<protein>
    <submittedName>
        <fullName evidence="1">Uncharacterized protein</fullName>
    </submittedName>
</protein>
<proteinExistence type="predicted"/>
<organism evidence="1">
    <name type="scientific">marine sediment metagenome</name>
    <dbReference type="NCBI Taxonomy" id="412755"/>
    <lineage>
        <taxon>unclassified sequences</taxon>
        <taxon>metagenomes</taxon>
        <taxon>ecological metagenomes</taxon>
    </lineage>
</organism>
<accession>A0A0F9JRR4</accession>